<sequence length="524" mass="59692">MDSSRSSLPNVDRANSTLFKRYLDEQHKSVVKSTNYPSLSRPVNTSIQITHTHRQQQQQQNETYITPKSNNNNNNNSNQQVMIKRKFSTGRKPSGDTSKQRVSHTSRFMKRFQRQHKNGETITNVQKHDGGRARFEFHDPPSTIKPVRTDQDTRCTCLISSNRHGGDCHHSLNKTSQVPRLSLNELFHATSQHRQKPVQESIAPPISPKSILPPTIDESIRQGESVTNFTYPVEQNRLSSPSITINTESEIILHDNPSINISNEYWPLINDFLHEISIEMNDKPNVDMLLEIEESLAQRIYDCIVEQDDDEHENDTQSYSTPTNNSSILSVPQPPPPLPLLNNRISQESNILPPSPISITTKDREKYFQPIREPPISSFNNLLDRNRHSTPFNHLSKQIENDGRSPFAQSLFEPVNLLRTVTTNDNDDFNFFPPSFSFNNQNNINTDLTLLQQSKGELSQTTSYHPSLPFLNHLLPSRTTPIDTNISAFKPIESTNMRSTTSFALKRPQVKSTSSTGTNWFGQS</sequence>
<dbReference type="AlphaFoldDB" id="A0A814F5R3"/>
<feature type="compositionally biased region" description="Low complexity" evidence="1">
    <location>
        <begin position="69"/>
        <end position="78"/>
    </location>
</feature>
<accession>A0A814F5R3</accession>
<dbReference type="Proteomes" id="UP000663860">
    <property type="component" value="Unassembled WGS sequence"/>
</dbReference>
<evidence type="ECO:0000313" key="2">
    <source>
        <dbReference type="EMBL" id="CAF0978471.1"/>
    </source>
</evidence>
<dbReference type="Proteomes" id="UP000663868">
    <property type="component" value="Unassembled WGS sequence"/>
</dbReference>
<gene>
    <name evidence="2" type="ORF">IZO911_LOCUS16438</name>
    <name evidence="3" type="ORF">KXQ929_LOCUS8851</name>
</gene>
<organism evidence="2 4">
    <name type="scientific">Adineta steineri</name>
    <dbReference type="NCBI Taxonomy" id="433720"/>
    <lineage>
        <taxon>Eukaryota</taxon>
        <taxon>Metazoa</taxon>
        <taxon>Spiralia</taxon>
        <taxon>Gnathifera</taxon>
        <taxon>Rotifera</taxon>
        <taxon>Eurotatoria</taxon>
        <taxon>Bdelloidea</taxon>
        <taxon>Adinetida</taxon>
        <taxon>Adinetidae</taxon>
        <taxon>Adineta</taxon>
    </lineage>
</organism>
<proteinExistence type="predicted"/>
<name>A0A814F5R3_9BILA</name>
<feature type="compositionally biased region" description="Polar residues" evidence="1">
    <location>
        <begin position="316"/>
        <end position="330"/>
    </location>
</feature>
<reference evidence="2" key="1">
    <citation type="submission" date="2021-02" db="EMBL/GenBank/DDBJ databases">
        <authorList>
            <person name="Nowell W R."/>
        </authorList>
    </citation>
    <scope>NUCLEOTIDE SEQUENCE</scope>
</reference>
<feature type="region of interest" description="Disordered" evidence="1">
    <location>
        <begin position="192"/>
        <end position="211"/>
    </location>
</feature>
<comment type="caution">
    <text evidence="2">The sequence shown here is derived from an EMBL/GenBank/DDBJ whole genome shotgun (WGS) entry which is preliminary data.</text>
</comment>
<protein>
    <submittedName>
        <fullName evidence="2">Uncharacterized protein</fullName>
    </submittedName>
</protein>
<evidence type="ECO:0000256" key="1">
    <source>
        <dbReference type="SAM" id="MobiDB-lite"/>
    </source>
</evidence>
<feature type="region of interest" description="Disordered" evidence="1">
    <location>
        <begin position="505"/>
        <end position="524"/>
    </location>
</feature>
<feature type="region of interest" description="Disordered" evidence="1">
    <location>
        <begin position="308"/>
        <end position="333"/>
    </location>
</feature>
<feature type="region of interest" description="Disordered" evidence="1">
    <location>
        <begin position="49"/>
        <end position="78"/>
    </location>
</feature>
<dbReference type="EMBL" id="CAJOBB010000392">
    <property type="protein sequence ID" value="CAF3669064.1"/>
    <property type="molecule type" value="Genomic_DNA"/>
</dbReference>
<evidence type="ECO:0000313" key="4">
    <source>
        <dbReference type="Proteomes" id="UP000663860"/>
    </source>
</evidence>
<dbReference type="EMBL" id="CAJNOE010000147">
    <property type="protein sequence ID" value="CAF0978471.1"/>
    <property type="molecule type" value="Genomic_DNA"/>
</dbReference>
<feature type="compositionally biased region" description="Polar residues" evidence="1">
    <location>
        <begin position="510"/>
        <end position="524"/>
    </location>
</feature>
<evidence type="ECO:0000313" key="3">
    <source>
        <dbReference type="EMBL" id="CAF3669064.1"/>
    </source>
</evidence>